<feature type="compositionally biased region" description="Basic and acidic residues" evidence="1">
    <location>
        <begin position="402"/>
        <end position="414"/>
    </location>
</feature>
<feature type="compositionally biased region" description="Polar residues" evidence="1">
    <location>
        <begin position="380"/>
        <end position="392"/>
    </location>
</feature>
<evidence type="ECO:0000313" key="3">
    <source>
        <dbReference type="Proteomes" id="UP000553632"/>
    </source>
</evidence>
<feature type="compositionally biased region" description="Basic and acidic residues" evidence="1">
    <location>
        <begin position="357"/>
        <end position="379"/>
    </location>
</feature>
<sequence>SITEYVRVHGDPVKGYWPIDFAADWVLFTDSSRYASSAVLQIGGTICEDRAWLREHNCRRHINVSETEAAVKGLDLVVDYIRAYKLKRCSLRLLTDNTSVVSWLNRKSDRHWKQITGLCKNAVEGRVQIIEDVCKYFNIELTVEHVKGEDNLADAPSRIPKPIGDKIFRLIGHIDQVAGKEQDPSGVGPIAAPQLVNQKAAEAAKDLRTWLKEFPITHGKVQVPPERTQELITRLHDHQGQQAMFDNLRDWVDTPGLARTINQYKWLSKQTGTMGDITLGFVEGPGGDEIEEDIEYDDDFDSESGEDDDQSSRGQTAKPWGSTGGRPSSRSGGRVSLSPLFGDSPGQVSKGPLPDDGSGHIEDIRRAMEVERDRAEHHQQLAQQRRLSSDSTGHLPVSKRQSTRDNEREQKGRLKRLRELEKLGVKRRIGPQPEAYVHLDHWPESDYVLLLQNRGSRFSRARTVGSQCNDDSIDQDVQTLAPEGFAVASQFDYPPMGTQVEGSIREAANRMLAALAEGGGSAKKQARERHTSPTLTKLWTGAFPASLAAGIGLVTLQHQQEGLVGIPINLQWDTETHNAFTSFLAKHGKSIIPLFPSNHYGGCSKPKFYCYSPRSLSCAVGLRGTSLVVGGSVDGCLYLWSLSSDRSYERLRWDTD</sequence>
<accession>A0A7J6S8V9</accession>
<feature type="compositionally biased region" description="Low complexity" evidence="1">
    <location>
        <begin position="325"/>
        <end position="338"/>
    </location>
</feature>
<name>A0A7J6S8V9_PEROL</name>
<comment type="caution">
    <text evidence="2">The sequence shown here is derived from an EMBL/GenBank/DDBJ whole genome shotgun (WGS) entry which is preliminary data.</text>
</comment>
<feature type="non-terminal residue" evidence="2">
    <location>
        <position position="1"/>
    </location>
</feature>
<feature type="region of interest" description="Disordered" evidence="1">
    <location>
        <begin position="298"/>
        <end position="414"/>
    </location>
</feature>
<protein>
    <recommendedName>
        <fullName evidence="4">RNase H type-1 domain-containing protein</fullName>
    </recommendedName>
</protein>
<reference evidence="2 3" key="1">
    <citation type="submission" date="2020-04" db="EMBL/GenBank/DDBJ databases">
        <title>Perkinsus olseni comparative genomics.</title>
        <authorList>
            <person name="Bogema D.R."/>
        </authorList>
    </citation>
    <scope>NUCLEOTIDE SEQUENCE [LARGE SCALE GENOMIC DNA]</scope>
    <source>
        <strain evidence="2 3">ATCC PRA-207</strain>
    </source>
</reference>
<feature type="compositionally biased region" description="Acidic residues" evidence="1">
    <location>
        <begin position="298"/>
        <end position="309"/>
    </location>
</feature>
<dbReference type="EMBL" id="JABANO010020447">
    <property type="protein sequence ID" value="KAF4728490.1"/>
    <property type="molecule type" value="Genomic_DNA"/>
</dbReference>
<evidence type="ECO:0000256" key="1">
    <source>
        <dbReference type="SAM" id="MobiDB-lite"/>
    </source>
</evidence>
<proteinExistence type="predicted"/>
<gene>
    <name evidence="2" type="ORF">FOZ63_025402</name>
</gene>
<dbReference type="AlphaFoldDB" id="A0A7J6S8V9"/>
<dbReference type="Proteomes" id="UP000553632">
    <property type="component" value="Unassembled WGS sequence"/>
</dbReference>
<dbReference type="CDD" id="cd09275">
    <property type="entry name" value="RNase_HI_RT_DIRS1"/>
    <property type="match status" value="1"/>
</dbReference>
<organism evidence="2 3">
    <name type="scientific">Perkinsus olseni</name>
    <name type="common">Perkinsus atlanticus</name>
    <dbReference type="NCBI Taxonomy" id="32597"/>
    <lineage>
        <taxon>Eukaryota</taxon>
        <taxon>Sar</taxon>
        <taxon>Alveolata</taxon>
        <taxon>Perkinsozoa</taxon>
        <taxon>Perkinsea</taxon>
        <taxon>Perkinsida</taxon>
        <taxon>Perkinsidae</taxon>
        <taxon>Perkinsus</taxon>
    </lineage>
</organism>
<evidence type="ECO:0008006" key="4">
    <source>
        <dbReference type="Google" id="ProtNLM"/>
    </source>
</evidence>
<evidence type="ECO:0000313" key="2">
    <source>
        <dbReference type="EMBL" id="KAF4728490.1"/>
    </source>
</evidence>
<feature type="non-terminal residue" evidence="2">
    <location>
        <position position="656"/>
    </location>
</feature>
<keyword evidence="3" id="KW-1185">Reference proteome</keyword>